<name>A0A512NJF6_9HYPH</name>
<evidence type="ECO:0000313" key="1">
    <source>
        <dbReference type="EMBL" id="GEP59088.1"/>
    </source>
</evidence>
<organism evidence="1 2">
    <name type="scientific">Reyranella soli</name>
    <dbReference type="NCBI Taxonomy" id="1230389"/>
    <lineage>
        <taxon>Bacteria</taxon>
        <taxon>Pseudomonadati</taxon>
        <taxon>Pseudomonadota</taxon>
        <taxon>Alphaproteobacteria</taxon>
        <taxon>Hyphomicrobiales</taxon>
        <taxon>Reyranellaceae</taxon>
        <taxon>Reyranella</taxon>
    </lineage>
</organism>
<accession>A0A512NJF6</accession>
<gene>
    <name evidence="1" type="ORF">RSO01_62540</name>
</gene>
<proteinExistence type="predicted"/>
<dbReference type="AlphaFoldDB" id="A0A512NJF6"/>
<sequence>MGDAELLTKADHPNWSQSFLANNVADRLVEWGPAKHEAKLKNAATGQPCGSNRLSVSNSGGDGFFQKDMLVCAKSLFRDETMKMIRQHDEHDVDRWVFKCVHEIAAGLSFRKADVR</sequence>
<reference evidence="1 2" key="1">
    <citation type="submission" date="2019-07" db="EMBL/GenBank/DDBJ databases">
        <title>Whole genome shotgun sequence of Reyranella soli NBRC 108950.</title>
        <authorList>
            <person name="Hosoyama A."/>
            <person name="Uohara A."/>
            <person name="Ohji S."/>
            <person name="Ichikawa N."/>
        </authorList>
    </citation>
    <scope>NUCLEOTIDE SEQUENCE [LARGE SCALE GENOMIC DNA]</scope>
    <source>
        <strain evidence="1 2">NBRC 108950</strain>
    </source>
</reference>
<dbReference type="Proteomes" id="UP000321058">
    <property type="component" value="Unassembled WGS sequence"/>
</dbReference>
<comment type="caution">
    <text evidence="1">The sequence shown here is derived from an EMBL/GenBank/DDBJ whole genome shotgun (WGS) entry which is preliminary data.</text>
</comment>
<protein>
    <submittedName>
        <fullName evidence="1">Uncharacterized protein</fullName>
    </submittedName>
</protein>
<evidence type="ECO:0000313" key="2">
    <source>
        <dbReference type="Proteomes" id="UP000321058"/>
    </source>
</evidence>
<dbReference type="EMBL" id="BKAJ01000118">
    <property type="protein sequence ID" value="GEP59088.1"/>
    <property type="molecule type" value="Genomic_DNA"/>
</dbReference>
<keyword evidence="2" id="KW-1185">Reference proteome</keyword>